<dbReference type="OrthoDB" id="6194834at2"/>
<comment type="similarity">
    <text evidence="1">Belongs to the zinc-associated anti-sigma factor (ZAS) superfamily. Anti-sigma-W factor family.</text>
</comment>
<evidence type="ECO:0000313" key="7">
    <source>
        <dbReference type="Proteomes" id="UP000184080"/>
    </source>
</evidence>
<evidence type="ECO:0000256" key="3">
    <source>
        <dbReference type="SAM" id="Phobius"/>
    </source>
</evidence>
<dbReference type="STRING" id="1121298.SAMN05444401_1003"/>
<evidence type="ECO:0000256" key="1">
    <source>
        <dbReference type="ARBA" id="ARBA00024353"/>
    </source>
</evidence>
<dbReference type="Pfam" id="PF13786">
    <property type="entry name" value="DUF4179"/>
    <property type="match status" value="1"/>
</dbReference>
<keyword evidence="3" id="KW-0812">Transmembrane</keyword>
<reference evidence="6 7" key="1">
    <citation type="submission" date="2016-11" db="EMBL/GenBank/DDBJ databases">
        <authorList>
            <person name="Jaros S."/>
            <person name="Januszkiewicz K."/>
            <person name="Wedrychowicz H."/>
        </authorList>
    </citation>
    <scope>NUCLEOTIDE SEQUENCE [LARGE SCALE GENOMIC DNA]</scope>
    <source>
        <strain evidence="6 7">DSM 21864</strain>
    </source>
</reference>
<name>A0A1M6C5T6_9CLOT</name>
<feature type="domain" description="DUF4179" evidence="5">
    <location>
        <begin position="89"/>
        <end position="171"/>
    </location>
</feature>
<keyword evidence="6" id="KW-0863">Zinc-finger</keyword>
<feature type="transmembrane region" description="Helical" evidence="3">
    <location>
        <begin position="90"/>
        <end position="114"/>
    </location>
</feature>
<evidence type="ECO:0000259" key="4">
    <source>
        <dbReference type="Pfam" id="PF13490"/>
    </source>
</evidence>
<keyword evidence="6" id="KW-0862">Zinc</keyword>
<gene>
    <name evidence="6" type="ORF">SAMN05444401_1003</name>
</gene>
<dbReference type="InterPro" id="IPR027383">
    <property type="entry name" value="Znf_put"/>
</dbReference>
<sequence length="276" mass="31518">MNCTYAKDALYEYIYGELDHNHSMEIAKHLENCQDCREKYLELKSLLMDFPADITTYANSISIPQDTINKINNVLGSKPHRKHTLFNISLVKFSTAACIAFIILFTTPAMGYLIQIPAISKYLDLDKNIVTEFNEGKGQLIGKSDSMKDITFTVDAIIRKKDKTLILFTTKLDNQNHSINFAHPSTSHNAITVEDQFGYKYQLNSGSITVKSVNKDGEAKCIFEIPPLKPWTYKLDIKVTAMNLGYYNNEENKINSIEIKNYGLWDVSFYIKPIKE</sequence>
<organism evidence="6 7">
    <name type="scientific">Clostridium amylolyticum</name>
    <dbReference type="NCBI Taxonomy" id="1121298"/>
    <lineage>
        <taxon>Bacteria</taxon>
        <taxon>Bacillati</taxon>
        <taxon>Bacillota</taxon>
        <taxon>Clostridia</taxon>
        <taxon>Eubacteriales</taxon>
        <taxon>Clostridiaceae</taxon>
        <taxon>Clostridium</taxon>
    </lineage>
</organism>
<keyword evidence="7" id="KW-1185">Reference proteome</keyword>
<keyword evidence="3" id="KW-0472">Membrane</keyword>
<dbReference type="InterPro" id="IPR025436">
    <property type="entry name" value="DUF4179"/>
</dbReference>
<dbReference type="AlphaFoldDB" id="A0A1M6C5T6"/>
<protein>
    <recommendedName>
        <fullName evidence="2">Anti-sigma-W factor RsiW</fullName>
    </recommendedName>
</protein>
<dbReference type="RefSeq" id="WP_073004208.1">
    <property type="nucleotide sequence ID" value="NZ_FQZO01000001.1"/>
</dbReference>
<proteinExistence type="inferred from homology"/>
<evidence type="ECO:0000256" key="2">
    <source>
        <dbReference type="ARBA" id="ARBA00024438"/>
    </source>
</evidence>
<evidence type="ECO:0000259" key="5">
    <source>
        <dbReference type="Pfam" id="PF13786"/>
    </source>
</evidence>
<dbReference type="EMBL" id="FQZO01000001">
    <property type="protein sequence ID" value="SHI56098.1"/>
    <property type="molecule type" value="Genomic_DNA"/>
</dbReference>
<dbReference type="Gene3D" id="1.10.10.1320">
    <property type="entry name" value="Anti-sigma factor, zinc-finger domain"/>
    <property type="match status" value="1"/>
</dbReference>
<evidence type="ECO:0000313" key="6">
    <source>
        <dbReference type="EMBL" id="SHI56098.1"/>
    </source>
</evidence>
<feature type="domain" description="Putative zinc-finger" evidence="4">
    <location>
        <begin position="6"/>
        <end position="37"/>
    </location>
</feature>
<accession>A0A1M6C5T6</accession>
<dbReference type="GO" id="GO:0008270">
    <property type="term" value="F:zinc ion binding"/>
    <property type="evidence" value="ECO:0007669"/>
    <property type="project" value="UniProtKB-KW"/>
</dbReference>
<keyword evidence="6" id="KW-0479">Metal-binding</keyword>
<keyword evidence="3" id="KW-1133">Transmembrane helix</keyword>
<dbReference type="Pfam" id="PF13490">
    <property type="entry name" value="zf-HC2"/>
    <property type="match status" value="1"/>
</dbReference>
<dbReference type="Proteomes" id="UP000184080">
    <property type="component" value="Unassembled WGS sequence"/>
</dbReference>
<dbReference type="InterPro" id="IPR041916">
    <property type="entry name" value="Anti_sigma_zinc_sf"/>
</dbReference>